<dbReference type="OrthoDB" id="8670769at2"/>
<feature type="transmembrane region" description="Helical" evidence="1">
    <location>
        <begin position="12"/>
        <end position="34"/>
    </location>
</feature>
<evidence type="ECO:0000313" key="4">
    <source>
        <dbReference type="Proteomes" id="UP000266206"/>
    </source>
</evidence>
<keyword evidence="5" id="KW-1185">Reference proteome</keyword>
<keyword evidence="1" id="KW-1133">Transmembrane helix</keyword>
<evidence type="ECO:0000313" key="3">
    <source>
        <dbReference type="EMBL" id="RIY41345.1"/>
    </source>
</evidence>
<keyword evidence="1" id="KW-0812">Transmembrane</keyword>
<dbReference type="EMBL" id="NQYH01000004">
    <property type="protein sequence ID" value="RIY41345.1"/>
    <property type="molecule type" value="Genomic_DNA"/>
</dbReference>
<organism evidence="3 4">
    <name type="scientific">Neopusillimonas maritima</name>
    <dbReference type="NCBI Taxonomy" id="2026239"/>
    <lineage>
        <taxon>Bacteria</taxon>
        <taxon>Pseudomonadati</taxon>
        <taxon>Pseudomonadota</taxon>
        <taxon>Betaproteobacteria</taxon>
        <taxon>Burkholderiales</taxon>
        <taxon>Alcaligenaceae</taxon>
        <taxon>Neopusillimonas</taxon>
    </lineage>
</organism>
<gene>
    <name evidence="2" type="ORF">CJO09_05300</name>
    <name evidence="3" type="ORF">CJP73_07395</name>
</gene>
<reference evidence="4 5" key="1">
    <citation type="submission" date="2017-08" db="EMBL/GenBank/DDBJ databases">
        <title>Pusillimonas indicus sp. nov., a member of the family Alcaligenaceae isolated from surface seawater.</title>
        <authorList>
            <person name="Li J."/>
        </authorList>
    </citation>
    <scope>NUCLEOTIDE SEQUENCE [LARGE SCALE GENOMIC DNA]</scope>
    <source>
        <strain evidence="2 5">17-4A</strain>
        <strain evidence="3 4">L52-1-41</strain>
    </source>
</reference>
<dbReference type="RefSeq" id="WP_119441440.1">
    <property type="nucleotide sequence ID" value="NZ_CP170494.1"/>
</dbReference>
<dbReference type="Proteomes" id="UP000266483">
    <property type="component" value="Unassembled WGS sequence"/>
</dbReference>
<feature type="transmembrane region" description="Helical" evidence="1">
    <location>
        <begin position="40"/>
        <end position="57"/>
    </location>
</feature>
<keyword evidence="1" id="KW-0472">Membrane</keyword>
<dbReference type="AlphaFoldDB" id="A0A3A1YUW5"/>
<protein>
    <recommendedName>
        <fullName evidence="6">FUSC family protein</fullName>
    </recommendedName>
</protein>
<dbReference type="EMBL" id="NQOU01000002">
    <property type="protein sequence ID" value="RII83032.1"/>
    <property type="molecule type" value="Genomic_DNA"/>
</dbReference>
<accession>A0A3A1YUW5</accession>
<proteinExistence type="predicted"/>
<comment type="caution">
    <text evidence="3">The sequence shown here is derived from an EMBL/GenBank/DDBJ whole genome shotgun (WGS) entry which is preliminary data.</text>
</comment>
<evidence type="ECO:0008006" key="6">
    <source>
        <dbReference type="Google" id="ProtNLM"/>
    </source>
</evidence>
<feature type="transmembrane region" description="Helical" evidence="1">
    <location>
        <begin position="93"/>
        <end position="113"/>
    </location>
</feature>
<evidence type="ECO:0000256" key="1">
    <source>
        <dbReference type="SAM" id="Phobius"/>
    </source>
</evidence>
<evidence type="ECO:0000313" key="2">
    <source>
        <dbReference type="EMBL" id="RII83032.1"/>
    </source>
</evidence>
<name>A0A3A1YUW5_9BURK</name>
<evidence type="ECO:0000313" key="5">
    <source>
        <dbReference type="Proteomes" id="UP000266483"/>
    </source>
</evidence>
<sequence length="128" mass="13584">MIVWRDIQRFLYSHYLLTGVRQAVGALTPAVVIVASGHSYAAGLTMSIGALCVAIVDQAAGGQPQTRSAMLFAMGLSVVSAFITGLVSAHSLLVWLVVPILAFLFSMLAVYGLRSTITDKISMWPTVG</sequence>
<feature type="transmembrane region" description="Helical" evidence="1">
    <location>
        <begin position="69"/>
        <end position="87"/>
    </location>
</feature>
<dbReference type="Proteomes" id="UP000266206">
    <property type="component" value="Unassembled WGS sequence"/>
</dbReference>